<evidence type="ECO:0000256" key="8">
    <source>
        <dbReference type="ARBA" id="ARBA00022958"/>
    </source>
</evidence>
<dbReference type="EC" id="2.3.1.9" evidence="4"/>
<dbReference type="PANTHER" id="PTHR18919">
    <property type="entry name" value="ACETYL-COA C-ACYLTRANSFERASE"/>
    <property type="match status" value="1"/>
</dbReference>
<evidence type="ECO:0000256" key="6">
    <source>
        <dbReference type="ARBA" id="ARBA00022723"/>
    </source>
</evidence>
<dbReference type="CDD" id="cd00751">
    <property type="entry name" value="thiolase"/>
    <property type="match status" value="1"/>
</dbReference>
<dbReference type="InterPro" id="IPR020616">
    <property type="entry name" value="Thiolase_N"/>
</dbReference>
<feature type="active site" description="Proton acceptor" evidence="11">
    <location>
        <position position="355"/>
    </location>
</feature>
<evidence type="ECO:0000256" key="5">
    <source>
        <dbReference type="ARBA" id="ARBA00022679"/>
    </source>
</evidence>
<evidence type="ECO:0000256" key="12">
    <source>
        <dbReference type="RuleBase" id="RU003557"/>
    </source>
</evidence>
<dbReference type="GO" id="GO:0003985">
    <property type="term" value="F:acetyl-CoA C-acetyltransferase activity"/>
    <property type="evidence" value="ECO:0007669"/>
    <property type="project" value="UniProtKB-EC"/>
</dbReference>
<evidence type="ECO:0000256" key="1">
    <source>
        <dbReference type="ARBA" id="ARBA00004173"/>
    </source>
</evidence>
<evidence type="ECO:0000259" key="14">
    <source>
        <dbReference type="Pfam" id="PF02803"/>
    </source>
</evidence>
<dbReference type="InterPro" id="IPR020613">
    <property type="entry name" value="Thiolase_CS"/>
</dbReference>
<comment type="caution">
    <text evidence="15">The sequence shown here is derived from an EMBL/GenBank/DDBJ whole genome shotgun (WGS) entry which is preliminary data.</text>
</comment>
<dbReference type="PANTHER" id="PTHR18919:SF156">
    <property type="entry name" value="ACETYL-COA ACETYLTRANSFERASE, MITOCHONDRIAL"/>
    <property type="match status" value="1"/>
</dbReference>
<evidence type="ECO:0000256" key="7">
    <source>
        <dbReference type="ARBA" id="ARBA00022946"/>
    </source>
</evidence>
<accession>A0AAV7YQC3</accession>
<evidence type="ECO:0000313" key="16">
    <source>
        <dbReference type="Proteomes" id="UP001146793"/>
    </source>
</evidence>
<dbReference type="InterPro" id="IPR020610">
    <property type="entry name" value="Thiolase_AS"/>
</dbReference>
<dbReference type="GO" id="GO:0006635">
    <property type="term" value="P:fatty acid beta-oxidation"/>
    <property type="evidence" value="ECO:0007669"/>
    <property type="project" value="TreeGrafter"/>
</dbReference>
<protein>
    <recommendedName>
        <fullName evidence="4">acetyl-CoA C-acetyltransferase</fullName>
        <ecNumber evidence="4">2.3.1.9</ecNumber>
    </recommendedName>
</protein>
<keyword evidence="8" id="KW-0630">Potassium</keyword>
<dbReference type="Gene3D" id="3.40.47.10">
    <property type="match status" value="2"/>
</dbReference>
<keyword evidence="7" id="KW-0809">Transit peptide</keyword>
<dbReference type="EMBL" id="JANTQA010000047">
    <property type="protein sequence ID" value="KAJ3431978.1"/>
    <property type="molecule type" value="Genomic_DNA"/>
</dbReference>
<keyword evidence="10 12" id="KW-0012">Acyltransferase</keyword>
<evidence type="ECO:0000256" key="4">
    <source>
        <dbReference type="ARBA" id="ARBA00012705"/>
    </source>
</evidence>
<feature type="domain" description="Thiolase N-terminal" evidence="13">
    <location>
        <begin position="8"/>
        <end position="268"/>
    </location>
</feature>
<dbReference type="Proteomes" id="UP001146793">
    <property type="component" value="Unassembled WGS sequence"/>
</dbReference>
<gene>
    <name evidence="15" type="ORF">M0812_20906</name>
</gene>
<proteinExistence type="inferred from homology"/>
<dbReference type="PROSITE" id="PS00099">
    <property type="entry name" value="THIOLASE_3"/>
    <property type="match status" value="1"/>
</dbReference>
<feature type="domain" description="Thiolase C-terminal" evidence="14">
    <location>
        <begin position="277"/>
        <end position="396"/>
    </location>
</feature>
<dbReference type="NCBIfam" id="TIGR01930">
    <property type="entry name" value="AcCoA-C-Actrans"/>
    <property type="match status" value="1"/>
</dbReference>
<dbReference type="Pfam" id="PF02803">
    <property type="entry name" value="Thiolase_C"/>
    <property type="match status" value="1"/>
</dbReference>
<dbReference type="PIRSF" id="PIRSF000429">
    <property type="entry name" value="Ac-CoA_Ac_transf"/>
    <property type="match status" value="1"/>
</dbReference>
<evidence type="ECO:0000256" key="2">
    <source>
        <dbReference type="ARBA" id="ARBA00010982"/>
    </source>
</evidence>
<dbReference type="AlphaFoldDB" id="A0AAV7YQC3"/>
<evidence type="ECO:0000259" key="13">
    <source>
        <dbReference type="Pfam" id="PF00108"/>
    </source>
</evidence>
<reference evidence="15" key="1">
    <citation type="submission" date="2022-08" db="EMBL/GenBank/DDBJ databases">
        <title>Novel sulphate-reducing endosymbionts in the free-living metamonad Anaeramoeba.</title>
        <authorList>
            <person name="Jerlstrom-Hultqvist J."/>
            <person name="Cepicka I."/>
            <person name="Gallot-Lavallee L."/>
            <person name="Salas-Leiva D."/>
            <person name="Curtis B.A."/>
            <person name="Zahonova K."/>
            <person name="Pipaliya S."/>
            <person name="Dacks J."/>
            <person name="Roger A.J."/>
        </authorList>
    </citation>
    <scope>NUCLEOTIDE SEQUENCE</scope>
    <source>
        <strain evidence="15">Busselton2</strain>
    </source>
</reference>
<comment type="subcellular location">
    <subcellularLocation>
        <location evidence="1">Mitochondrion</location>
    </subcellularLocation>
</comment>
<dbReference type="PROSITE" id="PS00098">
    <property type="entry name" value="THIOLASE_1"/>
    <property type="match status" value="1"/>
</dbReference>
<name>A0AAV7YQC3_9EUKA</name>
<keyword evidence="6" id="KW-0479">Metal-binding</keyword>
<organism evidence="15 16">
    <name type="scientific">Anaeramoeba flamelloides</name>
    <dbReference type="NCBI Taxonomy" id="1746091"/>
    <lineage>
        <taxon>Eukaryota</taxon>
        <taxon>Metamonada</taxon>
        <taxon>Anaeramoebidae</taxon>
        <taxon>Anaeramoeba</taxon>
    </lineage>
</organism>
<dbReference type="SUPFAM" id="SSF53901">
    <property type="entry name" value="Thiolase-like"/>
    <property type="match status" value="2"/>
</dbReference>
<dbReference type="GO" id="GO:0046872">
    <property type="term" value="F:metal ion binding"/>
    <property type="evidence" value="ECO:0007669"/>
    <property type="project" value="UniProtKB-KW"/>
</dbReference>
<keyword evidence="9" id="KW-0496">Mitochondrion</keyword>
<feature type="active site" description="Proton acceptor" evidence="11">
    <location>
        <position position="385"/>
    </location>
</feature>
<dbReference type="InterPro" id="IPR020617">
    <property type="entry name" value="Thiolase_C"/>
</dbReference>
<dbReference type="FunFam" id="3.40.47.10:FF:000007">
    <property type="entry name" value="acetyl-CoA acetyltransferase, mitochondrial"/>
    <property type="match status" value="1"/>
</dbReference>
<comment type="similarity">
    <text evidence="2 12">Belongs to the thiolase-like superfamily. Thiolase family.</text>
</comment>
<feature type="active site" description="Acyl-thioester intermediate" evidence="11">
    <location>
        <position position="92"/>
    </location>
</feature>
<evidence type="ECO:0000256" key="3">
    <source>
        <dbReference type="ARBA" id="ARBA00011881"/>
    </source>
</evidence>
<keyword evidence="5 12" id="KW-0808">Transferase</keyword>
<comment type="subunit">
    <text evidence="3">Homotetramer.</text>
</comment>
<evidence type="ECO:0000256" key="11">
    <source>
        <dbReference type="PIRSR" id="PIRSR000429-1"/>
    </source>
</evidence>
<dbReference type="PROSITE" id="PS00737">
    <property type="entry name" value="THIOLASE_2"/>
    <property type="match status" value="1"/>
</dbReference>
<dbReference type="InterPro" id="IPR020615">
    <property type="entry name" value="Thiolase_acyl_enz_int_AS"/>
</dbReference>
<dbReference type="InterPro" id="IPR016039">
    <property type="entry name" value="Thiolase-like"/>
</dbReference>
<sequence>MTNKIREVFIVSAVRTPIGAFGGSLSSLTAINLGSEVVKSALKKINLSGEQVDEVFFGNVLSAGLGQHPARQVCLKAGIPKSVPCTSVNKVCSSGLKSVMIGAQSIMLGDADLVVCGGMESMSNAPYYLENNRFNGLKFGDKKIVDGMIKDGLWDPINDYHMGTAGDLCAKNEGITREELDDFAVMSYKRSIKARDENLLDDEITPITIVNRRTKRETVVSKDEELERFNEDKLRQLHPAFDRDFGFCTAGNSSSLDDGAACVIIASAEKCKELGLTKIAKIRAFADFAQEPEKFTTSPTGAIKKLLKKSNLQVNDIDSWEINEAFAVVPIAVSKQLQIPIEKVNQFGGAVAYGHPIGCSGARILVTLINVLKKKGGVTGVAAICNGGGGASSLLIDLC</sequence>
<dbReference type="GO" id="GO:0005739">
    <property type="term" value="C:mitochondrion"/>
    <property type="evidence" value="ECO:0007669"/>
    <property type="project" value="UniProtKB-SubCell"/>
</dbReference>
<evidence type="ECO:0000256" key="9">
    <source>
        <dbReference type="ARBA" id="ARBA00023128"/>
    </source>
</evidence>
<dbReference type="Pfam" id="PF00108">
    <property type="entry name" value="Thiolase_N"/>
    <property type="match status" value="1"/>
</dbReference>
<evidence type="ECO:0000256" key="10">
    <source>
        <dbReference type="ARBA" id="ARBA00023315"/>
    </source>
</evidence>
<evidence type="ECO:0000313" key="15">
    <source>
        <dbReference type="EMBL" id="KAJ3431978.1"/>
    </source>
</evidence>
<dbReference type="InterPro" id="IPR002155">
    <property type="entry name" value="Thiolase"/>
</dbReference>